<dbReference type="InterPro" id="IPR029063">
    <property type="entry name" value="SAM-dependent_MTases_sf"/>
</dbReference>
<feature type="compositionally biased region" description="Polar residues" evidence="2">
    <location>
        <begin position="1163"/>
        <end position="1172"/>
    </location>
</feature>
<keyword evidence="6" id="KW-1185">Reference proteome</keyword>
<feature type="region of interest" description="Disordered" evidence="2">
    <location>
        <begin position="215"/>
        <end position="246"/>
    </location>
</feature>
<dbReference type="Proteomes" id="UP000325313">
    <property type="component" value="Unassembled WGS sequence"/>
</dbReference>
<dbReference type="Pfam" id="PF13649">
    <property type="entry name" value="Methyltransf_25"/>
    <property type="match status" value="1"/>
</dbReference>
<comment type="caution">
    <text evidence="4">The sequence shown here is derived from an EMBL/GenBank/DDBJ whole genome shotgun (WGS) entry which is preliminary data.</text>
</comment>
<dbReference type="EMBL" id="VDEP01000404">
    <property type="protein sequence ID" value="KAA1089825.1"/>
    <property type="molecule type" value="Genomic_DNA"/>
</dbReference>
<dbReference type="Proteomes" id="UP000324748">
    <property type="component" value="Unassembled WGS sequence"/>
</dbReference>
<keyword evidence="1" id="KW-0175">Coiled coil</keyword>
<dbReference type="EMBL" id="VSWC01000171">
    <property type="protein sequence ID" value="KAA1070579.1"/>
    <property type="molecule type" value="Genomic_DNA"/>
</dbReference>
<evidence type="ECO:0000313" key="5">
    <source>
        <dbReference type="EMBL" id="KAA1089825.1"/>
    </source>
</evidence>
<dbReference type="GO" id="GO:0008168">
    <property type="term" value="F:methyltransferase activity"/>
    <property type="evidence" value="ECO:0007669"/>
    <property type="project" value="TreeGrafter"/>
</dbReference>
<evidence type="ECO:0000256" key="1">
    <source>
        <dbReference type="SAM" id="Coils"/>
    </source>
</evidence>
<dbReference type="SUPFAM" id="SSF53335">
    <property type="entry name" value="S-adenosyl-L-methionine-dependent methyltransferases"/>
    <property type="match status" value="1"/>
</dbReference>
<dbReference type="PANTHER" id="PTHR43591:SF24">
    <property type="entry name" value="2-METHOXY-6-POLYPRENYL-1,4-BENZOQUINOL METHYLASE, MITOCHONDRIAL"/>
    <property type="match status" value="1"/>
</dbReference>
<accession>A0A5B0M2T5</accession>
<feature type="compositionally biased region" description="Polar residues" evidence="2">
    <location>
        <begin position="160"/>
        <end position="196"/>
    </location>
</feature>
<protein>
    <recommendedName>
        <fullName evidence="3">Methyltransferase domain-containing protein</fullName>
    </recommendedName>
</protein>
<feature type="coiled-coil region" evidence="1">
    <location>
        <begin position="1057"/>
        <end position="1091"/>
    </location>
</feature>
<dbReference type="OrthoDB" id="2013972at2759"/>
<evidence type="ECO:0000313" key="4">
    <source>
        <dbReference type="EMBL" id="KAA1070579.1"/>
    </source>
</evidence>
<evidence type="ECO:0000256" key="2">
    <source>
        <dbReference type="SAM" id="MobiDB-lite"/>
    </source>
</evidence>
<dbReference type="Gene3D" id="3.40.50.150">
    <property type="entry name" value="Vaccinia Virus protein VP39"/>
    <property type="match status" value="1"/>
</dbReference>
<evidence type="ECO:0000259" key="3">
    <source>
        <dbReference type="Pfam" id="PF13649"/>
    </source>
</evidence>
<evidence type="ECO:0000313" key="6">
    <source>
        <dbReference type="Proteomes" id="UP000324748"/>
    </source>
</evidence>
<gene>
    <name evidence="4" type="ORF">PGT21_016565</name>
    <name evidence="5" type="ORF">PGTUg99_020418</name>
</gene>
<proteinExistence type="predicted"/>
<evidence type="ECO:0000313" key="7">
    <source>
        <dbReference type="Proteomes" id="UP000325313"/>
    </source>
</evidence>
<dbReference type="CDD" id="cd02440">
    <property type="entry name" value="AdoMet_MTases"/>
    <property type="match status" value="1"/>
</dbReference>
<organism evidence="4 6">
    <name type="scientific">Puccinia graminis f. sp. tritici</name>
    <dbReference type="NCBI Taxonomy" id="56615"/>
    <lineage>
        <taxon>Eukaryota</taxon>
        <taxon>Fungi</taxon>
        <taxon>Dikarya</taxon>
        <taxon>Basidiomycota</taxon>
        <taxon>Pucciniomycotina</taxon>
        <taxon>Pucciniomycetes</taxon>
        <taxon>Pucciniales</taxon>
        <taxon>Pucciniaceae</taxon>
        <taxon>Puccinia</taxon>
    </lineage>
</organism>
<feature type="domain" description="Methyltransferase" evidence="3">
    <location>
        <begin position="381"/>
        <end position="479"/>
    </location>
</feature>
<dbReference type="AlphaFoldDB" id="A0A5B0M2T5"/>
<feature type="region of interest" description="Disordered" evidence="2">
    <location>
        <begin position="49"/>
        <end position="98"/>
    </location>
</feature>
<sequence>MAYLQEAYLLVEPGDHEVSKHDRAHHRMYNSNHLASSSQHETSRIRRLLKKSAPSRRPTVESDPDINPELPVKSPLSRGHGASAVGHETGLDIKPLSKSLGQPLSRLTRSASRRSLVGVGGRFIPDNTLAGNGPSIKQAVTEAKQGSPPATEELSYNLHDPSTSAPSEFPFNTTLPSRSTLSPPVSGNTRRQPRLSISKNMIQYCLSTPKHSPLAWPPIQNGASQTSLHSAESEANSDTGPLASPKETHYGSKLIFNNFRKLTLNSKRSPVASSKSCLPADLPPHPPLFSDALPISRADAVRRQDHLNEALDHTWFNQSRGERYHPHLRNDVPYWMSYGPEIMDYHILMQYSSAILQGTSPFQLMASPPEANISKREIRRVLDVGCGPSATWCVGVLRETSGVEVVGLDICPLLLNLDCLERRVSENLSFVKHDFSDCTLPFETASFDYVHASFIAAGIPEHKWPSMLEEMTRVLKRQGTLELLECNTLIADPIKAKDPTYLDDGKTQGTSFCRVPTASASNQSSVMPRETELLKESVSEVYPTTVKEMVDKLLESHFISPYPLSLLPTEVSNLTTAMKRPLAKKFIRFPSDLQSFVDTQTKSPDRAHTFIGNDSQQLVAKDDPIAKAAANECMGMLLLHSHINAMYSNKEISWCDLWLPAIHCETTGMHVPNPLVKRTRPTPNRMPPHFGLHLNQNRRTKSNSPIYKVKSEHSDQSVFETTSDKAEASNSKSFVTLHEGQTNSHENVKSMSHSNLNTDAPAGNFNLDLPLDPRDSVQHQHEPEKMDIDSLRVSHSMISPHRKKFDQTWNKWKDDLNCHSLGISKLLELRFGWTCTMDLENHKALYEHYEFYQQQLAQCESRIAELRLKLQEIKFVHIDELEASLDEDLHSNPPSSVRGASPVYTHRPHSFEYETSSEGHEDFEHINFARSSIGGSSHDTATSTDPRQLMSCSENPILGYGSNVVHHELDSQSLEELGFDILKENSNMRPRTRHSSGSTGRIPAGLKDARSLYRKSSVAAFNRHQAESDNEEGFMSDSPISSKVFLSSSKVTSNHINSKARETDVDLETEIESLTRQKAEIKKAIQLIQTDLDNVTKRLGLLDPEDYQPLATSTAAVAQVSKLPLAGETDQHQVAAPENCDKRSAPPGREISSTPSDEEKESSANITTNPKGSTRDDKRTESGMMKDLFSPFDKLEFASFLADDCYKPASALGQSTQHEANKETNEDLTSRISIFNQNNPGRTSNLSHRHVKNAKDLRFTNVGFGDLRIEKFYSVKKI</sequence>
<feature type="region of interest" description="Disordered" evidence="2">
    <location>
        <begin position="1129"/>
        <end position="1182"/>
    </location>
</feature>
<dbReference type="InterPro" id="IPR041698">
    <property type="entry name" value="Methyltransf_25"/>
</dbReference>
<reference evidence="6 7" key="1">
    <citation type="submission" date="2019-05" db="EMBL/GenBank/DDBJ databases">
        <title>Emergence of the Ug99 lineage of the wheat stem rust pathogen through somatic hybridization.</title>
        <authorList>
            <person name="Li F."/>
            <person name="Upadhyaya N.M."/>
            <person name="Sperschneider J."/>
            <person name="Matny O."/>
            <person name="Nguyen-Phuc H."/>
            <person name="Mago R."/>
            <person name="Raley C."/>
            <person name="Miller M.E."/>
            <person name="Silverstein K.A.T."/>
            <person name="Henningsen E."/>
            <person name="Hirsch C.D."/>
            <person name="Visser B."/>
            <person name="Pretorius Z.A."/>
            <person name="Steffenson B.J."/>
            <person name="Schwessinger B."/>
            <person name="Dodds P.N."/>
            <person name="Figueroa M."/>
        </authorList>
    </citation>
    <scope>NUCLEOTIDE SEQUENCE [LARGE SCALE GENOMIC DNA]</scope>
    <source>
        <strain evidence="4">21-0</strain>
        <strain evidence="5 7">Ug99</strain>
    </source>
</reference>
<feature type="compositionally biased region" description="Polar residues" evidence="2">
    <location>
        <begin position="221"/>
        <end position="239"/>
    </location>
</feature>
<dbReference type="PANTHER" id="PTHR43591">
    <property type="entry name" value="METHYLTRANSFERASE"/>
    <property type="match status" value="1"/>
</dbReference>
<name>A0A5B0M2T5_PUCGR</name>
<feature type="region of interest" description="Disordered" evidence="2">
    <location>
        <begin position="140"/>
        <end position="196"/>
    </location>
</feature>